<dbReference type="SUPFAM" id="SSF51445">
    <property type="entry name" value="(Trans)glycosidases"/>
    <property type="match status" value="1"/>
</dbReference>
<dbReference type="Pfam" id="PF16353">
    <property type="entry name" value="LacZ_4"/>
    <property type="match status" value="1"/>
</dbReference>
<reference evidence="11 13" key="2">
    <citation type="submission" date="2018-12" db="EMBL/GenBank/DDBJ databases">
        <authorList>
            <person name="hu s."/>
            <person name="Xu Y."/>
            <person name="Xu B."/>
            <person name="Li F."/>
        </authorList>
    </citation>
    <scope>NUCLEOTIDE SEQUENCE [LARGE SCALE GENOMIC DNA]</scope>
    <source>
        <strain evidence="11 13">KSW2-17</strain>
    </source>
</reference>
<organism evidence="10 12">
    <name type="scientific">Labedella gwakjiensis</name>
    <dbReference type="NCBI Taxonomy" id="390269"/>
    <lineage>
        <taxon>Bacteria</taxon>
        <taxon>Bacillati</taxon>
        <taxon>Actinomycetota</taxon>
        <taxon>Actinomycetes</taxon>
        <taxon>Micrococcales</taxon>
        <taxon>Microbacteriaceae</taxon>
        <taxon>Labedella</taxon>
    </lineage>
</organism>
<keyword evidence="5" id="KW-0378">Hydrolase</keyword>
<evidence type="ECO:0000256" key="8">
    <source>
        <dbReference type="SAM" id="MobiDB-lite"/>
    </source>
</evidence>
<accession>A0A2P8GVL0</accession>
<dbReference type="RefSeq" id="WP_106563065.1">
    <property type="nucleotide sequence ID" value="NZ_PYAU01000001.1"/>
</dbReference>
<dbReference type="SUPFAM" id="SSF49303">
    <property type="entry name" value="beta-Galactosidase/glucuronidase domain"/>
    <property type="match status" value="2"/>
</dbReference>
<dbReference type="GO" id="GO:0009341">
    <property type="term" value="C:beta-galactosidase complex"/>
    <property type="evidence" value="ECO:0007669"/>
    <property type="project" value="InterPro"/>
</dbReference>
<dbReference type="GO" id="GO:0030246">
    <property type="term" value="F:carbohydrate binding"/>
    <property type="evidence" value="ECO:0007669"/>
    <property type="project" value="InterPro"/>
</dbReference>
<dbReference type="InterPro" id="IPR014718">
    <property type="entry name" value="GH-type_carb-bd"/>
</dbReference>
<dbReference type="InterPro" id="IPR032312">
    <property type="entry name" value="LacZ_4"/>
</dbReference>
<feature type="region of interest" description="Disordered" evidence="8">
    <location>
        <begin position="727"/>
        <end position="763"/>
    </location>
</feature>
<dbReference type="Proteomes" id="UP000241203">
    <property type="component" value="Unassembled WGS sequence"/>
</dbReference>
<dbReference type="AlphaFoldDB" id="A0A2P8GVL0"/>
<feature type="domain" description="Beta galactosidase small chain/" evidence="9">
    <location>
        <begin position="701"/>
        <end position="984"/>
    </location>
</feature>
<dbReference type="PANTHER" id="PTHR46323">
    <property type="entry name" value="BETA-GALACTOSIDASE"/>
    <property type="match status" value="1"/>
</dbReference>
<dbReference type="InterPro" id="IPR006104">
    <property type="entry name" value="Glyco_hydro_2_N"/>
</dbReference>
<comment type="caution">
    <text evidence="10">The sequence shown here is derived from an EMBL/GenBank/DDBJ whole genome shotgun (WGS) entry which is preliminary data.</text>
</comment>
<dbReference type="Pfam" id="PF02836">
    <property type="entry name" value="Glyco_hydro_2_C"/>
    <property type="match status" value="1"/>
</dbReference>
<dbReference type="EMBL" id="PYAU01000001">
    <property type="protein sequence ID" value="PSL37996.1"/>
    <property type="molecule type" value="Genomic_DNA"/>
</dbReference>
<comment type="similarity">
    <text evidence="2">Belongs to the glycosyl hydrolase 2 family.</text>
</comment>
<dbReference type="InterPro" id="IPR036156">
    <property type="entry name" value="Beta-gal/glucu_dom_sf"/>
</dbReference>
<dbReference type="Gene3D" id="2.70.98.10">
    <property type="match status" value="1"/>
</dbReference>
<keyword evidence="6" id="KW-0326">Glycosidase</keyword>
<evidence type="ECO:0000259" key="9">
    <source>
        <dbReference type="SMART" id="SM01038"/>
    </source>
</evidence>
<dbReference type="Gene3D" id="3.20.20.80">
    <property type="entry name" value="Glycosidases"/>
    <property type="match status" value="1"/>
</dbReference>
<evidence type="ECO:0000256" key="7">
    <source>
        <dbReference type="ARBA" id="ARBA00032230"/>
    </source>
</evidence>
<dbReference type="OrthoDB" id="9762066at2"/>
<dbReference type="Gene3D" id="2.60.40.10">
    <property type="entry name" value="Immunoglobulins"/>
    <property type="match status" value="2"/>
</dbReference>
<evidence type="ECO:0000313" key="12">
    <source>
        <dbReference type="Proteomes" id="UP000241203"/>
    </source>
</evidence>
<dbReference type="SUPFAM" id="SSF49785">
    <property type="entry name" value="Galactose-binding domain-like"/>
    <property type="match status" value="1"/>
</dbReference>
<dbReference type="InterPro" id="IPR006101">
    <property type="entry name" value="Glyco_hydro_2"/>
</dbReference>
<dbReference type="PROSITE" id="PS00608">
    <property type="entry name" value="GLYCOSYL_HYDROL_F2_2"/>
    <property type="match status" value="1"/>
</dbReference>
<evidence type="ECO:0000256" key="2">
    <source>
        <dbReference type="ARBA" id="ARBA00007401"/>
    </source>
</evidence>
<protein>
    <recommendedName>
        <fullName evidence="4">Beta-galactosidase</fullName>
        <ecNumber evidence="3">3.2.1.23</ecNumber>
    </recommendedName>
    <alternativeName>
        <fullName evidence="7">Lactase</fullName>
    </alternativeName>
</protein>
<dbReference type="SMART" id="SM01038">
    <property type="entry name" value="Bgal_small_N"/>
    <property type="match status" value="1"/>
</dbReference>
<dbReference type="InterPro" id="IPR008979">
    <property type="entry name" value="Galactose-bd-like_sf"/>
</dbReference>
<dbReference type="GO" id="GO:0004565">
    <property type="term" value="F:beta-galactosidase activity"/>
    <property type="evidence" value="ECO:0007669"/>
    <property type="project" value="UniProtKB-EC"/>
</dbReference>
<reference evidence="10 12" key="1">
    <citation type="submission" date="2018-03" db="EMBL/GenBank/DDBJ databases">
        <title>Genomic Encyclopedia of Archaeal and Bacterial Type Strains, Phase II (KMG-II): from individual species to whole genera.</title>
        <authorList>
            <person name="Goeker M."/>
        </authorList>
    </citation>
    <scope>NUCLEOTIDE SEQUENCE [LARGE SCALE GENOMIC DNA]</scope>
    <source>
        <strain evidence="10 12">DSM 21548</strain>
    </source>
</reference>
<evidence type="ECO:0000256" key="1">
    <source>
        <dbReference type="ARBA" id="ARBA00001412"/>
    </source>
</evidence>
<sequence length="984" mass="108920">MTRVSDPTPGSPSRLPPRAALRSDAPVVRLDGEWAFRLHETAPEDDAVPAFADPSADVSGWDRIPVPSHWVLNGHGHPTYTNLQYPFPIDPPFVPDANPTGEYRRTFDWDGPAREGGRVVLRFDGVESLATVWLNGREVGWFTGSRLATEFDVTELLVSGENVIAVRVNQWSAASYLEDQDQWWLPGIFRDVTLLVRPAHGIDDVFVHADREPVTGEGLLDIEVQAAFPLQVSLPELGVDETWAGPTDVRALAVGRVDAWTAEIPRLYDLTISSPGETVSLRVGFRRIEIVGDRLLADGRPLVFRGVNRHETHPDRGRVFDEVDARRDLELMRRNNITAIRTAHQPPHPRFLDLADEMGFWVILECDLETHGFWDVEWRDNPTDDPQWRAACIDRMRRTVERDKNHPSVVMWSLGNESGTGRNLAEMAEWTRRRDPSRPIHYEGDTEGAYTDVYSRMYPALEEIHSVCGEQTMGVHEVGPAAGARQRAKPFILCEYAHAMGNGPGALAEYEELVDRYPRLHGGFVWEWRDHGLRSRTPDGREFFAYGGDFGEPVHDGPFVMDGLVLSDGTPSPGLGELATVWAPIATSVDDDGIHLRNRQHTLGTEHLEVRWRVEDDGVGVESGVIELPALAPGESSTLPLPPPVGETVQGERWLTVEIAWRHAPSWGPAGHVVARAQHRLGVELQLGPAPLYASWCDDRRIGDAVFDARGYLSSWQSLPISGPVPELWRAPTENDRGKSSGSYETADPALTSGRGEEEAPSAASRWLERGLDRLQHRVLSVERTASGLVQRVRSLPAHASIGIESTFEWTVEDGALRLRFDARPVGEWDCTWPRVGARFALPVELSDAPATWFGTGPAESYPDSATAATVGRFVSTVDGLAVTYGRPQETGHRPGLRRLDLGPLHLASDDARTGLPQPGFQLSLHTAQELSSAGHHHELPPSSALWLYLDAAQHGLGSRACGPDVLPRHALWPRSVGWSVVLR</sequence>
<evidence type="ECO:0000313" key="10">
    <source>
        <dbReference type="EMBL" id="PSL37996.1"/>
    </source>
</evidence>
<evidence type="ECO:0000256" key="3">
    <source>
        <dbReference type="ARBA" id="ARBA00012756"/>
    </source>
</evidence>
<gene>
    <name evidence="10" type="ORF">CLV49_1606</name>
    <name evidence="11" type="ORF">ELQ93_11165</name>
</gene>
<dbReference type="Gene3D" id="2.60.120.260">
    <property type="entry name" value="Galactose-binding domain-like"/>
    <property type="match status" value="1"/>
</dbReference>
<name>A0A2P8GVL0_9MICO</name>
<dbReference type="InterPro" id="IPR023232">
    <property type="entry name" value="Glyco_hydro_2_AS"/>
</dbReference>
<dbReference type="InterPro" id="IPR017853">
    <property type="entry name" value="GH"/>
</dbReference>
<evidence type="ECO:0000256" key="6">
    <source>
        <dbReference type="ARBA" id="ARBA00023295"/>
    </source>
</evidence>
<evidence type="ECO:0000256" key="4">
    <source>
        <dbReference type="ARBA" id="ARBA00013303"/>
    </source>
</evidence>
<proteinExistence type="inferred from homology"/>
<evidence type="ECO:0000313" key="13">
    <source>
        <dbReference type="Proteomes" id="UP000268291"/>
    </source>
</evidence>
<dbReference type="EC" id="3.2.1.23" evidence="3"/>
<dbReference type="PRINTS" id="PR00132">
    <property type="entry name" value="GLHYDRLASE2"/>
</dbReference>
<evidence type="ECO:0000256" key="5">
    <source>
        <dbReference type="ARBA" id="ARBA00022801"/>
    </source>
</evidence>
<dbReference type="SUPFAM" id="SSF74650">
    <property type="entry name" value="Galactose mutarotase-like"/>
    <property type="match status" value="1"/>
</dbReference>
<dbReference type="EMBL" id="RZGY01000001">
    <property type="protein sequence ID" value="RUQ87441.1"/>
    <property type="molecule type" value="Genomic_DNA"/>
</dbReference>
<dbReference type="InterPro" id="IPR013783">
    <property type="entry name" value="Ig-like_fold"/>
</dbReference>
<evidence type="ECO:0000313" key="11">
    <source>
        <dbReference type="EMBL" id="RUQ87441.1"/>
    </source>
</evidence>
<dbReference type="InterPro" id="IPR011013">
    <property type="entry name" value="Gal_mutarotase_sf_dom"/>
</dbReference>
<dbReference type="GO" id="GO:0005990">
    <property type="term" value="P:lactose catabolic process"/>
    <property type="evidence" value="ECO:0007669"/>
    <property type="project" value="TreeGrafter"/>
</dbReference>
<dbReference type="Proteomes" id="UP000268291">
    <property type="component" value="Unassembled WGS sequence"/>
</dbReference>
<comment type="catalytic activity">
    <reaction evidence="1">
        <text>Hydrolysis of terminal non-reducing beta-D-galactose residues in beta-D-galactosides.</text>
        <dbReference type="EC" id="3.2.1.23"/>
    </reaction>
</comment>
<dbReference type="InterPro" id="IPR050347">
    <property type="entry name" value="Bact_Beta-galactosidase"/>
</dbReference>
<dbReference type="PANTHER" id="PTHR46323:SF2">
    <property type="entry name" value="BETA-GALACTOSIDASE"/>
    <property type="match status" value="1"/>
</dbReference>
<dbReference type="Pfam" id="PF02837">
    <property type="entry name" value="Glyco_hydro_2_N"/>
    <property type="match status" value="1"/>
</dbReference>
<dbReference type="InterPro" id="IPR004199">
    <property type="entry name" value="B-gal_small/dom_5"/>
</dbReference>
<keyword evidence="13" id="KW-1185">Reference proteome</keyword>
<dbReference type="InterPro" id="IPR006103">
    <property type="entry name" value="Glyco_hydro_2_cat"/>
</dbReference>
<dbReference type="Pfam" id="PF02929">
    <property type="entry name" value="Bgal_small_N"/>
    <property type="match status" value="1"/>
</dbReference>